<dbReference type="PANTHER" id="PTHR43649:SF12">
    <property type="entry name" value="DIACETYLCHITOBIOSE BINDING PROTEIN DASA"/>
    <property type="match status" value="1"/>
</dbReference>
<dbReference type="Pfam" id="PF13416">
    <property type="entry name" value="SBP_bac_8"/>
    <property type="match status" value="1"/>
</dbReference>
<gene>
    <name evidence="1" type="ORF">G4Y79_06370</name>
</gene>
<evidence type="ECO:0000313" key="1">
    <source>
        <dbReference type="EMBL" id="QPC84001.1"/>
    </source>
</evidence>
<dbReference type="Proteomes" id="UP000594468">
    <property type="component" value="Chromosome"/>
</dbReference>
<sequence>MRITRWSLFSVLVLVLSVGLTNAQSNDIILQIAAPFIAEDLLQDTISNYEAQHPGVQVQLVTYNGFGSMPVQSSDDAETYQDDLMAYFETADILLVDDGLTPEATRAGYLLDLSPLVQSDPNYDPNAFVGNLSNAFVWDGGQWAVPISTNYTVLTYVPDAFDAAGLTYPTPNWTMDDLIFAAETLTEYNADGSVAMPGLMIQGGTGGTAFQTLIISLLGHGVYSDASIPSSPDYSDPTLAALMERWQAFEDEGLLTASGEINNSLIPMVLGNGQNGIGVRAGAPGAFGGQNSTAITQVAEVMPGGSAGLQVNGYAISSGTAYPQEAYELVKYLIQDPNAVALSNGSTPAISGTDTTVQMPGGGFSITMGVSDTLAAIVDSALANGLTPADMRFISGIADAFDYMDSEGLDAQSALDVAATDWLERLTVADSRGATTSIVVNAPETIAQLAESEIALSFGVLRGFGGGIETWQALGDEFAAIDAEVGRVDVDQVMGLQSDSFTTDYDCFYSGDNLVPELDLTTILSLDPLIFSDTTLDVNDYIPGILEQVQVNGQTYALPIQVQPLVLEVNTALFEEAGVPVPDGTWNVSQFEDALQQLMNVVGEGEAPLQLTTLGETGLLSLITIYGGMPFDLTTDTMGLNFTDPNTVAAIQQVLDLVKAGYISYFAPAGVGAVTAAAGPPQGDVAISSSVQGAFGRGGFGGPGGGNNIPTQSITFPTGNNNAVSFQLGGLYLSASSQHPEACYRFMSYVANSADSFNTMPTRYSLINSNALLSVQGQETVDFYNAMANLMSQPNTVVLPSVLQTLGFGSTNWLLGVFESYINDEVTDLATELQIAQERTQDFMDCIETAQAELGQNNSEESFTNFFQQVETCEASANA</sequence>
<organism evidence="1 2">
    <name type="scientific">Phototrophicus methaneseepsis</name>
    <dbReference type="NCBI Taxonomy" id="2710758"/>
    <lineage>
        <taxon>Bacteria</taxon>
        <taxon>Bacillati</taxon>
        <taxon>Chloroflexota</taxon>
        <taxon>Candidatus Thermofontia</taxon>
        <taxon>Phototrophicales</taxon>
        <taxon>Phototrophicaceae</taxon>
        <taxon>Phototrophicus</taxon>
    </lineage>
</organism>
<dbReference type="EMBL" id="CP062983">
    <property type="protein sequence ID" value="QPC84001.1"/>
    <property type="molecule type" value="Genomic_DNA"/>
</dbReference>
<dbReference type="PANTHER" id="PTHR43649">
    <property type="entry name" value="ARABINOSE-BINDING PROTEIN-RELATED"/>
    <property type="match status" value="1"/>
</dbReference>
<dbReference type="AlphaFoldDB" id="A0A7S8IFV0"/>
<dbReference type="SUPFAM" id="SSF53850">
    <property type="entry name" value="Periplasmic binding protein-like II"/>
    <property type="match status" value="2"/>
</dbReference>
<accession>A0A7S8IFV0</accession>
<reference evidence="1 2" key="1">
    <citation type="submission" date="2020-02" db="EMBL/GenBank/DDBJ databases">
        <authorList>
            <person name="Zheng R.K."/>
            <person name="Sun C.M."/>
        </authorList>
    </citation>
    <scope>NUCLEOTIDE SEQUENCE [LARGE SCALE GENOMIC DNA]</scope>
    <source>
        <strain evidence="2">rifampicinis</strain>
    </source>
</reference>
<proteinExistence type="predicted"/>
<dbReference type="Gene3D" id="3.40.190.10">
    <property type="entry name" value="Periplasmic binding protein-like II"/>
    <property type="match status" value="2"/>
</dbReference>
<dbReference type="InterPro" id="IPR006059">
    <property type="entry name" value="SBP"/>
</dbReference>
<dbReference type="RefSeq" id="WP_195172065.1">
    <property type="nucleotide sequence ID" value="NZ_CP062983.1"/>
</dbReference>
<dbReference type="Pfam" id="PF01547">
    <property type="entry name" value="SBP_bac_1"/>
    <property type="match status" value="1"/>
</dbReference>
<dbReference type="InterPro" id="IPR050490">
    <property type="entry name" value="Bact_solute-bd_prot1"/>
</dbReference>
<name>A0A7S8IFV0_9CHLR</name>
<keyword evidence="2" id="KW-1185">Reference proteome</keyword>
<dbReference type="KEGG" id="pmet:G4Y79_06370"/>
<evidence type="ECO:0000313" key="2">
    <source>
        <dbReference type="Proteomes" id="UP000594468"/>
    </source>
</evidence>
<protein>
    <submittedName>
        <fullName evidence="1">Extracellular solute-binding protein</fullName>
    </submittedName>
</protein>